<name>I7CIW5_MYCHA</name>
<dbReference type="PATRIC" id="fig|1212765.3.peg.264"/>
<reference evidence="1 2" key="1">
    <citation type="journal article" date="2012" name="J. Bacteriol.">
        <title>Genome Sequence of "Candidatus Mycoplasma haemolamae" Strain Purdue, a Red Blood Cell Pathogen of Alpacas (Vicugna pacos) and Llamas (Lama glama).</title>
        <authorList>
            <person name="Guimaraes A.M."/>
            <person name="Toth B."/>
            <person name="Santos A.P."/>
            <person name="do Nascimento N.C."/>
            <person name="Kritchevsky J.E."/>
            <person name="Messick J.B."/>
        </authorList>
    </citation>
    <scope>NUCLEOTIDE SEQUENCE [LARGE SCALE GENOMIC DNA]</scope>
    <source>
        <strain evidence="1 2">Purdue</strain>
    </source>
</reference>
<evidence type="ECO:0000313" key="2">
    <source>
        <dbReference type="Proteomes" id="UP000006502"/>
    </source>
</evidence>
<reference evidence="2" key="2">
    <citation type="submission" date="2012-07" db="EMBL/GenBank/DDBJ databases">
        <title>Complete genome sequence of 'Candidatus Mycoplasma haemolamae'.</title>
        <authorList>
            <person name="Guimaraes A.M.S."/>
            <person name="Toth B."/>
            <person name="Santos A.P."/>
            <person name="Nascimento N.C."/>
            <person name="Sojka J.E."/>
            <person name="Messick J.B."/>
        </authorList>
    </citation>
    <scope>NUCLEOTIDE SEQUENCE [LARGE SCALE GENOMIC DNA]</scope>
    <source>
        <strain evidence="2">Purdue</strain>
    </source>
</reference>
<gene>
    <name evidence="1" type="ordered locus">MHLP_01170</name>
</gene>
<dbReference type="HOGENOM" id="CLU_137333_0_0_14"/>
<keyword evidence="2" id="KW-1185">Reference proteome</keyword>
<dbReference type="AlphaFoldDB" id="I7CIW5"/>
<dbReference type="STRING" id="1212765.MHLP_01170"/>
<dbReference type="EMBL" id="CP003731">
    <property type="protein sequence ID" value="AFO51814.1"/>
    <property type="molecule type" value="Genomic_DNA"/>
</dbReference>
<accession>I7CIW5</accession>
<sequence length="162" mass="18188">MKTKGIIGTIVGFLAVGGGASTATVIGVNQGQAVQETGQKQSPKPEPKLTTYKFDFNGNLVNLECPEGYLPHEDADWIARNNMPLTIVCRKKGGSYHIAREFTWSDFSNNLQKLRCSTPKLGDTDYKCDWRWDSRRVVAENVRANRPITDSSSRQVIRIVWR</sequence>
<dbReference type="KEGG" id="mhl:MHLP_01170"/>
<evidence type="ECO:0000313" key="1">
    <source>
        <dbReference type="EMBL" id="AFO51814.1"/>
    </source>
</evidence>
<dbReference type="OrthoDB" id="8100317at2"/>
<dbReference type="Proteomes" id="UP000006502">
    <property type="component" value="Chromosome"/>
</dbReference>
<protein>
    <submittedName>
        <fullName evidence="1">Uncharacterized protein</fullName>
    </submittedName>
</protein>
<organism evidence="1 2">
    <name type="scientific">Mycoplasma haematolamae (strain Purdue)</name>
    <dbReference type="NCBI Taxonomy" id="1212765"/>
    <lineage>
        <taxon>Bacteria</taxon>
        <taxon>Bacillati</taxon>
        <taxon>Mycoplasmatota</taxon>
        <taxon>Mollicutes</taxon>
        <taxon>Mycoplasmataceae</taxon>
        <taxon>Mycoplasma</taxon>
    </lineage>
</organism>
<proteinExistence type="predicted"/>